<organism evidence="2 3">
    <name type="scientific">Elysia marginata</name>
    <dbReference type="NCBI Taxonomy" id="1093978"/>
    <lineage>
        <taxon>Eukaryota</taxon>
        <taxon>Metazoa</taxon>
        <taxon>Spiralia</taxon>
        <taxon>Lophotrochozoa</taxon>
        <taxon>Mollusca</taxon>
        <taxon>Gastropoda</taxon>
        <taxon>Heterobranchia</taxon>
        <taxon>Euthyneura</taxon>
        <taxon>Panpulmonata</taxon>
        <taxon>Sacoglossa</taxon>
        <taxon>Placobranchoidea</taxon>
        <taxon>Plakobranchidae</taxon>
        <taxon>Elysia</taxon>
    </lineage>
</organism>
<feature type="compositionally biased region" description="Low complexity" evidence="1">
    <location>
        <begin position="751"/>
        <end position="760"/>
    </location>
</feature>
<feature type="region of interest" description="Disordered" evidence="1">
    <location>
        <begin position="717"/>
        <end position="913"/>
    </location>
</feature>
<reference evidence="2 3" key="1">
    <citation type="journal article" date="2021" name="Elife">
        <title>Chloroplast acquisition without the gene transfer in kleptoplastic sea slugs, Plakobranchus ocellatus.</title>
        <authorList>
            <person name="Maeda T."/>
            <person name="Takahashi S."/>
            <person name="Yoshida T."/>
            <person name="Shimamura S."/>
            <person name="Takaki Y."/>
            <person name="Nagai Y."/>
            <person name="Toyoda A."/>
            <person name="Suzuki Y."/>
            <person name="Arimoto A."/>
            <person name="Ishii H."/>
            <person name="Satoh N."/>
            <person name="Nishiyama T."/>
            <person name="Hasebe M."/>
            <person name="Maruyama T."/>
            <person name="Minagawa J."/>
            <person name="Obokata J."/>
            <person name="Shigenobu S."/>
        </authorList>
    </citation>
    <scope>NUCLEOTIDE SEQUENCE [LARGE SCALE GENOMIC DNA]</scope>
</reference>
<gene>
    <name evidence="2" type="ORF">ElyMa_001686100</name>
</gene>
<feature type="compositionally biased region" description="Low complexity" evidence="1">
    <location>
        <begin position="838"/>
        <end position="890"/>
    </location>
</feature>
<keyword evidence="3" id="KW-1185">Reference proteome</keyword>
<proteinExistence type="predicted"/>
<feature type="compositionally biased region" description="Polar residues" evidence="1">
    <location>
        <begin position="774"/>
        <end position="783"/>
    </location>
</feature>
<name>A0AAV4JSI5_9GAST</name>
<evidence type="ECO:0000313" key="3">
    <source>
        <dbReference type="Proteomes" id="UP000762676"/>
    </source>
</evidence>
<evidence type="ECO:0000313" key="2">
    <source>
        <dbReference type="EMBL" id="GFS25365.1"/>
    </source>
</evidence>
<feature type="compositionally biased region" description="Low complexity" evidence="1">
    <location>
        <begin position="968"/>
        <end position="980"/>
    </location>
</feature>
<feature type="compositionally biased region" description="Low complexity" evidence="1">
    <location>
        <begin position="525"/>
        <end position="546"/>
    </location>
</feature>
<feature type="region of interest" description="Disordered" evidence="1">
    <location>
        <begin position="525"/>
        <end position="605"/>
    </location>
</feature>
<feature type="region of interest" description="Disordered" evidence="1">
    <location>
        <begin position="955"/>
        <end position="994"/>
    </location>
</feature>
<feature type="region of interest" description="Disordered" evidence="1">
    <location>
        <begin position="80"/>
        <end position="102"/>
    </location>
</feature>
<dbReference type="EMBL" id="BMAT01003433">
    <property type="protein sequence ID" value="GFS25365.1"/>
    <property type="molecule type" value="Genomic_DNA"/>
</dbReference>
<feature type="compositionally biased region" description="Polar residues" evidence="1">
    <location>
        <begin position="792"/>
        <end position="805"/>
    </location>
</feature>
<comment type="caution">
    <text evidence="2">The sequence shown here is derived from an EMBL/GenBank/DDBJ whole genome shotgun (WGS) entry which is preliminary data.</text>
</comment>
<feature type="compositionally biased region" description="Polar residues" evidence="1">
    <location>
        <begin position="727"/>
        <end position="744"/>
    </location>
</feature>
<evidence type="ECO:0000256" key="1">
    <source>
        <dbReference type="SAM" id="MobiDB-lite"/>
    </source>
</evidence>
<feature type="compositionally biased region" description="Low complexity" evidence="1">
    <location>
        <begin position="566"/>
        <end position="601"/>
    </location>
</feature>
<feature type="compositionally biased region" description="Pro residues" evidence="1">
    <location>
        <begin position="891"/>
        <end position="901"/>
    </location>
</feature>
<protein>
    <submittedName>
        <fullName evidence="2">Uncharacterized protein</fullName>
    </submittedName>
</protein>
<dbReference type="Proteomes" id="UP000762676">
    <property type="component" value="Unassembled WGS sequence"/>
</dbReference>
<sequence length="1324" mass="143414">MLYLGTETHVLVRDDGESNSAPPTQPIMAPPTQYFVAPPTEATSQSLRHAHRKGIIRDTSQQQQKPHPTVTNRNAFVLSPKKSTPISDGSVSQGKTNSDSMADQNAETLYFYSRGRTNTASVNGSSEHNAMLDLHLLNKDHIRGVTLLNVQDLLNRAISKFWPFSASTSQKEFASEYNHIGKIGRKQDRTPTDKQVNDRNEKEVGKENSLKLHSRKSRSKRAAQSTSKFTGLVVGATENKKLQSSVARFLRDVEKAIWQQQSNVTRAFSEDHHASILGAFSSKVFTNFRGNPQEAELRHDPEYELPDVNALTQLLVINCLTEAGIYGSAQNPDVGEVLDMLNSLDAFHLQDRNGGRSLWEGSGGWRSYPENLLLTSVKNRNTRGQLQDLVSTCEACHTSRDGLNQINRNPVCSSYFAKPISVLVGSKGTPPDVMNSFSNLALGAIFSAKIRQKDRTDKQVFATELARWSNSNTRIDFLIKKLKKMVIVFPATKVPELTTTTTTAPSITSTSTTTTLQPTSTIAATTTSTAATTTSSTSITTAPVTSNPVVPLETTTEQVSTNETVSPEPTSATPTTTSPQKTSPAPQVPTTSMTGMPTTSSAVPQNENGTALVDSGGALNTSTIIGEDKKTRSSSVAINAETSRIVQDAINETLSMSQIEALVGALLSSVQNETDTSTEIISRQKRSVSDNANDTMKDDVDISQVYANESELNETFDVGKGDEQTSEDNSSAVNTTATTEVQQISPPTPAWPSTTPVPSSHGSTSKTPMLERNTVLSTNTTTVDESDKEVTESLTADNQSVSTRSPTEHSTKPVTPSTTVETQGEFQSKNVSASQLDTTSSSPSTSHPTTTPYSPTPSTSTTFITTPTTAATTTTTATTSQEPTTSSPKTEVPPQPSPPPTTSTSAAPTPQPEEAHVNQILDSVSYFALREYLDDVLPSTEEEVIFIPSMLSDSPEDFINHDPDSPDESSGSSVHSETPSASGTDHAENDGDLWHNGQVFDRYNSVDPTSTATAVHALVVSSMVGLVDLNTDLQLQSILRSSLRYLAWMMTHPEQLMTSVALSRFPSRFQLYLVLSRITFQLTSMQSLDSDVFGFARTEIRSFLDAVHGPMTFAILDSIKDGGLGSDGRTRVYIDDFVGTADYDEDGQAKVSGDDRVFSSALAASSLIFSWTTQERDGSLKFDTDTQDAVRIAVNSLVNYVIGKVLNDGGRHTSILMSDLVKNCDTLLSRFPYNTVSTMQGKPVENPSANGNLRFGVKGHIPKEDYEKQLSSNQFGRKPPSPATARMLNGDTTYFRIWSSVVYTRAVSLMAVSLAANLRVDGSE</sequence>
<feature type="compositionally biased region" description="Polar residues" evidence="1">
    <location>
        <begin position="81"/>
        <end position="102"/>
    </location>
</feature>
<feature type="compositionally biased region" description="Basic residues" evidence="1">
    <location>
        <begin position="212"/>
        <end position="221"/>
    </location>
</feature>
<feature type="compositionally biased region" description="Polar residues" evidence="1">
    <location>
        <begin position="812"/>
        <end position="837"/>
    </location>
</feature>
<feature type="compositionally biased region" description="Polar residues" evidence="1">
    <location>
        <begin position="553"/>
        <end position="565"/>
    </location>
</feature>
<feature type="region of interest" description="Disordered" evidence="1">
    <location>
        <begin position="185"/>
        <end position="224"/>
    </location>
</feature>
<feature type="compositionally biased region" description="Basic and acidic residues" evidence="1">
    <location>
        <begin position="185"/>
        <end position="210"/>
    </location>
</feature>
<accession>A0AAV4JSI5</accession>